<name>A0A642VDQ2_9ASCO</name>
<feature type="transmembrane region" description="Helical" evidence="10">
    <location>
        <begin position="483"/>
        <end position="500"/>
    </location>
</feature>
<dbReference type="PROSITE" id="PS50850">
    <property type="entry name" value="MFS"/>
    <property type="match status" value="1"/>
</dbReference>
<feature type="region of interest" description="Disordered" evidence="9">
    <location>
        <begin position="1"/>
        <end position="37"/>
    </location>
</feature>
<evidence type="ECO:0000256" key="8">
    <source>
        <dbReference type="RuleBase" id="RU003346"/>
    </source>
</evidence>
<feature type="transmembrane region" description="Helical" evidence="10">
    <location>
        <begin position="49"/>
        <end position="68"/>
    </location>
</feature>
<organism evidence="12 13">
    <name type="scientific">Trichomonascus ciferrii</name>
    <dbReference type="NCBI Taxonomy" id="44093"/>
    <lineage>
        <taxon>Eukaryota</taxon>
        <taxon>Fungi</taxon>
        <taxon>Dikarya</taxon>
        <taxon>Ascomycota</taxon>
        <taxon>Saccharomycotina</taxon>
        <taxon>Dipodascomycetes</taxon>
        <taxon>Dipodascales</taxon>
        <taxon>Trichomonascaceae</taxon>
        <taxon>Trichomonascus</taxon>
        <taxon>Trichomonascus ciferrii complex</taxon>
    </lineage>
</organism>
<dbReference type="InterPro" id="IPR005828">
    <property type="entry name" value="MFS_sugar_transport-like"/>
</dbReference>
<feature type="transmembrane region" description="Helical" evidence="10">
    <location>
        <begin position="154"/>
        <end position="178"/>
    </location>
</feature>
<dbReference type="CDD" id="cd17356">
    <property type="entry name" value="MFS_HXT"/>
    <property type="match status" value="1"/>
</dbReference>
<evidence type="ECO:0000256" key="6">
    <source>
        <dbReference type="ARBA" id="ARBA00022989"/>
    </source>
</evidence>
<comment type="similarity">
    <text evidence="2 8">Belongs to the major facilitator superfamily. Sugar transporter (TC 2.A.1.1) family.</text>
</comment>
<evidence type="ECO:0000313" key="12">
    <source>
        <dbReference type="EMBL" id="KAA8917508.1"/>
    </source>
</evidence>
<dbReference type="NCBIfam" id="TIGR00879">
    <property type="entry name" value="SP"/>
    <property type="match status" value="1"/>
</dbReference>
<feature type="transmembrane region" description="Helical" evidence="10">
    <location>
        <begin position="417"/>
        <end position="439"/>
    </location>
</feature>
<feature type="transmembrane region" description="Helical" evidence="10">
    <location>
        <begin position="346"/>
        <end position="365"/>
    </location>
</feature>
<feature type="compositionally biased region" description="Polar residues" evidence="9">
    <location>
        <begin position="8"/>
        <end position="18"/>
    </location>
</feature>
<evidence type="ECO:0000256" key="4">
    <source>
        <dbReference type="ARBA" id="ARBA00022597"/>
    </source>
</evidence>
<evidence type="ECO:0000256" key="3">
    <source>
        <dbReference type="ARBA" id="ARBA00022448"/>
    </source>
</evidence>
<evidence type="ECO:0000256" key="1">
    <source>
        <dbReference type="ARBA" id="ARBA00004141"/>
    </source>
</evidence>
<reference evidence="12" key="1">
    <citation type="journal article" date="2019" name="G3 (Bethesda)">
        <title>Genome Assemblies of Two Rare Opportunistic Yeast Pathogens: Diutina rugosa (syn. Candida rugosa) and Trichomonascus ciferrii (syn. Candida ciferrii).</title>
        <authorList>
            <person name="Mixao V."/>
            <person name="Saus E."/>
            <person name="Hansen A.P."/>
            <person name="Lass-Florl C."/>
            <person name="Gabaldon T."/>
        </authorList>
    </citation>
    <scope>NUCLEOTIDE SEQUENCE</scope>
    <source>
        <strain evidence="12">CBS 4856</strain>
    </source>
</reference>
<keyword evidence="3 8" id="KW-0813">Transport</keyword>
<dbReference type="Gene3D" id="1.20.1250.20">
    <property type="entry name" value="MFS general substrate transporter like domains"/>
    <property type="match status" value="1"/>
</dbReference>
<gene>
    <name evidence="12" type="ORF">TRICI_000374</name>
</gene>
<dbReference type="PANTHER" id="PTHR48022">
    <property type="entry name" value="PLASTIDIC GLUCOSE TRANSPORTER 4"/>
    <property type="match status" value="1"/>
</dbReference>
<evidence type="ECO:0000256" key="2">
    <source>
        <dbReference type="ARBA" id="ARBA00010992"/>
    </source>
</evidence>
<dbReference type="AlphaFoldDB" id="A0A642VDQ2"/>
<keyword evidence="6 10" id="KW-1133">Transmembrane helix</keyword>
<dbReference type="PROSITE" id="PS00217">
    <property type="entry name" value="SUGAR_TRANSPORT_2"/>
    <property type="match status" value="1"/>
</dbReference>
<sequence length="557" mass="61489">MDRRGSYQHDSSATSSIKEQSDSTPPPRPINDPELKAKAAQSTNKASDYILVSTLCFFLAMGGFAFGYDTGSISGYINMPNFLEHFGQVNEDNEYYFSKVRSGLIVSMFSIGAVIGCLTSGKVADNYGRKVAIMTCAAIYIVGNLIQICSFDAWYQVMIGRIVGGVGIGGFSVCVPMFQSETAPKDIRGTLVSSFQLFVTLGIFIGYCVCYGTNERTDTGAWRIPLGLTFLWALILLIGVAFMPESPRYLLSKDRVDEALKSMCYVNKRDSDDPLIKLSMDEIVAAIEHERDVGTAGWGQVFIGNPRIGYRTLVGFMIQVLQQLCGANYFFYYGTSIFKAIGMENSFATSMIFGAVNFVSTFVSFYTVETFGRRSCLFWGAIAMFVFFVIYASLGTASLYPNGQSQPSDPQVGKGMIAVTCFFIFSFAVSWAPIAFVYCSEIYPLRVKSKCIGMATTGNWLFNFLISLFTPFITGAISFKYGYVFSGCLIFAAFFVFFCVHETKGLTLEQIDQMYASRVLPWMSVQYGKDIYNDVQPSAAGYESKATAEHGTNSNTN</sequence>
<dbReference type="InterPro" id="IPR050360">
    <property type="entry name" value="MFS_Sugar_Transporters"/>
</dbReference>
<feature type="transmembrane region" description="Helical" evidence="10">
    <location>
        <begin position="220"/>
        <end position="243"/>
    </location>
</feature>
<accession>A0A642VDQ2</accession>
<dbReference type="GO" id="GO:0005886">
    <property type="term" value="C:plasma membrane"/>
    <property type="evidence" value="ECO:0007669"/>
    <property type="project" value="TreeGrafter"/>
</dbReference>
<dbReference type="FunFam" id="1.20.1250.20:FF:000044">
    <property type="entry name" value="Hexose transporter Hxt3p"/>
    <property type="match status" value="1"/>
</dbReference>
<dbReference type="SUPFAM" id="SSF103473">
    <property type="entry name" value="MFS general substrate transporter"/>
    <property type="match status" value="1"/>
</dbReference>
<dbReference type="Pfam" id="PF00083">
    <property type="entry name" value="Sugar_tr"/>
    <property type="match status" value="1"/>
</dbReference>
<dbReference type="GO" id="GO:0005351">
    <property type="term" value="F:carbohydrate:proton symporter activity"/>
    <property type="evidence" value="ECO:0007669"/>
    <property type="project" value="TreeGrafter"/>
</dbReference>
<keyword evidence="7 10" id="KW-0472">Membrane</keyword>
<evidence type="ECO:0000256" key="5">
    <source>
        <dbReference type="ARBA" id="ARBA00022692"/>
    </source>
</evidence>
<evidence type="ECO:0000256" key="9">
    <source>
        <dbReference type="SAM" id="MobiDB-lite"/>
    </source>
</evidence>
<feature type="transmembrane region" description="Helical" evidence="10">
    <location>
        <begin position="190"/>
        <end position="214"/>
    </location>
</feature>
<dbReference type="Proteomes" id="UP000761534">
    <property type="component" value="Unassembled WGS sequence"/>
</dbReference>
<dbReference type="OrthoDB" id="5141738at2759"/>
<keyword evidence="5 10" id="KW-0812">Transmembrane</keyword>
<dbReference type="GO" id="GO:0055056">
    <property type="term" value="F:D-glucose transmembrane transporter activity"/>
    <property type="evidence" value="ECO:0007669"/>
    <property type="project" value="UniProtKB-ARBA"/>
</dbReference>
<dbReference type="PANTHER" id="PTHR48022:SF75">
    <property type="entry name" value="GALACTOSE TRANSPORTER-RELATED"/>
    <property type="match status" value="1"/>
</dbReference>
<feature type="transmembrane region" description="Helical" evidence="10">
    <location>
        <begin position="460"/>
        <end position="477"/>
    </location>
</feature>
<dbReference type="InterPro" id="IPR005829">
    <property type="entry name" value="Sugar_transporter_CS"/>
</dbReference>
<proteinExistence type="inferred from homology"/>
<feature type="domain" description="Major facilitator superfamily (MFS) profile" evidence="11">
    <location>
        <begin position="55"/>
        <end position="504"/>
    </location>
</feature>
<evidence type="ECO:0000313" key="13">
    <source>
        <dbReference type="Proteomes" id="UP000761534"/>
    </source>
</evidence>
<dbReference type="VEuPathDB" id="FungiDB:TRICI_000374"/>
<dbReference type="InterPro" id="IPR003663">
    <property type="entry name" value="Sugar/inositol_transpt"/>
</dbReference>
<dbReference type="PROSITE" id="PS00216">
    <property type="entry name" value="SUGAR_TRANSPORT_1"/>
    <property type="match status" value="1"/>
</dbReference>
<keyword evidence="4" id="KW-0762">Sugar transport</keyword>
<feature type="transmembrane region" description="Helical" evidence="10">
    <location>
        <begin position="377"/>
        <end position="397"/>
    </location>
</feature>
<keyword evidence="13" id="KW-1185">Reference proteome</keyword>
<dbReference type="PRINTS" id="PR00171">
    <property type="entry name" value="SUGRTRNSPORT"/>
</dbReference>
<dbReference type="InterPro" id="IPR036259">
    <property type="entry name" value="MFS_trans_sf"/>
</dbReference>
<feature type="transmembrane region" description="Helical" evidence="10">
    <location>
        <begin position="100"/>
        <end position="119"/>
    </location>
</feature>
<protein>
    <recommendedName>
        <fullName evidence="11">Major facilitator superfamily (MFS) profile domain-containing protein</fullName>
    </recommendedName>
</protein>
<dbReference type="InterPro" id="IPR020846">
    <property type="entry name" value="MFS_dom"/>
</dbReference>
<comment type="subcellular location">
    <subcellularLocation>
        <location evidence="1">Membrane</location>
        <topology evidence="1">Multi-pass membrane protein</topology>
    </subcellularLocation>
</comment>
<evidence type="ECO:0000256" key="7">
    <source>
        <dbReference type="ARBA" id="ARBA00023136"/>
    </source>
</evidence>
<evidence type="ECO:0000256" key="10">
    <source>
        <dbReference type="SAM" id="Phobius"/>
    </source>
</evidence>
<evidence type="ECO:0000259" key="11">
    <source>
        <dbReference type="PROSITE" id="PS50850"/>
    </source>
</evidence>
<comment type="caution">
    <text evidence="12">The sequence shown here is derived from an EMBL/GenBank/DDBJ whole genome shotgun (WGS) entry which is preliminary data.</text>
</comment>
<dbReference type="EMBL" id="SWFS01000032">
    <property type="protein sequence ID" value="KAA8917508.1"/>
    <property type="molecule type" value="Genomic_DNA"/>
</dbReference>